<gene>
    <name evidence="1" type="ORF">B0T17DRAFT_397766</name>
</gene>
<dbReference type="AlphaFoldDB" id="A0AA39U805"/>
<evidence type="ECO:0000313" key="1">
    <source>
        <dbReference type="EMBL" id="KAK0613095.1"/>
    </source>
</evidence>
<dbReference type="Proteomes" id="UP001174934">
    <property type="component" value="Unassembled WGS sequence"/>
</dbReference>
<dbReference type="EMBL" id="JAULSR010000008">
    <property type="protein sequence ID" value="KAK0613095.1"/>
    <property type="molecule type" value="Genomic_DNA"/>
</dbReference>
<comment type="caution">
    <text evidence="1">The sequence shown here is derived from an EMBL/GenBank/DDBJ whole genome shotgun (WGS) entry which is preliminary data.</text>
</comment>
<sequence length="168" mass="20077">MNNPEYRRLLARDKLLSNDSYLLKVTLDDYARFFASTFYNTPTMMVRPDPAQLLSKYLSQLEQLRSELPPRFWDVTRGVEVMLGVPVTARSAWRYHHNHGELRDYFWTQFYYHLGGASDEQKRRIQTASMAAQLRRRARTCVFLVSLFWNETWPRCRVSLNPWSLIRH</sequence>
<accession>A0AA39U805</accession>
<protein>
    <submittedName>
        <fullName evidence="1">Uncharacterized protein</fullName>
    </submittedName>
</protein>
<keyword evidence="2" id="KW-1185">Reference proteome</keyword>
<name>A0AA39U805_9PEZI</name>
<proteinExistence type="predicted"/>
<organism evidence="1 2">
    <name type="scientific">Bombardia bombarda</name>
    <dbReference type="NCBI Taxonomy" id="252184"/>
    <lineage>
        <taxon>Eukaryota</taxon>
        <taxon>Fungi</taxon>
        <taxon>Dikarya</taxon>
        <taxon>Ascomycota</taxon>
        <taxon>Pezizomycotina</taxon>
        <taxon>Sordariomycetes</taxon>
        <taxon>Sordariomycetidae</taxon>
        <taxon>Sordariales</taxon>
        <taxon>Lasiosphaeriaceae</taxon>
        <taxon>Bombardia</taxon>
    </lineage>
</organism>
<evidence type="ECO:0000313" key="2">
    <source>
        <dbReference type="Proteomes" id="UP001174934"/>
    </source>
</evidence>
<reference evidence="1" key="1">
    <citation type="submission" date="2023-06" db="EMBL/GenBank/DDBJ databases">
        <title>Genome-scale phylogeny and comparative genomics of the fungal order Sordariales.</title>
        <authorList>
            <consortium name="Lawrence Berkeley National Laboratory"/>
            <person name="Hensen N."/>
            <person name="Bonometti L."/>
            <person name="Westerberg I."/>
            <person name="Brannstrom I.O."/>
            <person name="Guillou S."/>
            <person name="Cros-Aarteil S."/>
            <person name="Calhoun S."/>
            <person name="Haridas S."/>
            <person name="Kuo A."/>
            <person name="Mondo S."/>
            <person name="Pangilinan J."/>
            <person name="Riley R."/>
            <person name="LaButti K."/>
            <person name="Andreopoulos B."/>
            <person name="Lipzen A."/>
            <person name="Chen C."/>
            <person name="Yanf M."/>
            <person name="Daum C."/>
            <person name="Ng V."/>
            <person name="Clum A."/>
            <person name="Steindorff A."/>
            <person name="Ohm R."/>
            <person name="Martin F."/>
            <person name="Silar P."/>
            <person name="Natvig D."/>
            <person name="Lalanne C."/>
            <person name="Gautier V."/>
            <person name="Ament-velasquez S.L."/>
            <person name="Kruys A."/>
            <person name="Hutchinson M.I."/>
            <person name="Powell A.J."/>
            <person name="Barry K."/>
            <person name="Miller A.N."/>
            <person name="Grigoriev I.V."/>
            <person name="Debuchy R."/>
            <person name="Gladieux P."/>
            <person name="Thoren M.H."/>
            <person name="Johannesson H."/>
        </authorList>
    </citation>
    <scope>NUCLEOTIDE SEQUENCE</scope>
    <source>
        <strain evidence="1">SMH3391-2</strain>
    </source>
</reference>